<evidence type="ECO:0000256" key="9">
    <source>
        <dbReference type="RuleBase" id="RU003515"/>
    </source>
</evidence>
<organism evidence="11 12">
    <name type="scientific">Vairimorpha apis BRL 01</name>
    <dbReference type="NCBI Taxonomy" id="1037528"/>
    <lineage>
        <taxon>Eukaryota</taxon>
        <taxon>Fungi</taxon>
        <taxon>Fungi incertae sedis</taxon>
        <taxon>Microsporidia</taxon>
        <taxon>Nosematidae</taxon>
        <taxon>Vairimorpha</taxon>
    </lineage>
</organism>
<keyword evidence="8 9" id="KW-0378">Hydrolase</keyword>
<dbReference type="FunFam" id="1.10.10.460:FF:000001">
    <property type="entry name" value="Ribonuclease"/>
    <property type="match status" value="1"/>
</dbReference>
<reference evidence="11 12" key="1">
    <citation type="journal article" date="2013" name="BMC Genomics">
        <title>Genome sequencing and comparative genomics of honey bee microsporidia, Nosema apis reveal novel insights into host-parasite interactions.</title>
        <authorList>
            <person name="Chen Yp."/>
            <person name="Pettis J.S."/>
            <person name="Zhao Y."/>
            <person name="Liu X."/>
            <person name="Tallon L.J."/>
            <person name="Sadzewicz L.D."/>
            <person name="Li R."/>
            <person name="Zheng H."/>
            <person name="Huang S."/>
            <person name="Zhang X."/>
            <person name="Hamilton M.C."/>
            <person name="Pernal S.F."/>
            <person name="Melathopoulos A.P."/>
            <person name="Yan X."/>
            <person name="Evans J.D."/>
        </authorList>
    </citation>
    <scope>NUCLEOTIDE SEQUENCE [LARGE SCALE GENOMIC DNA]</scope>
    <source>
        <strain evidence="11 12">BRL 01</strain>
    </source>
</reference>
<dbReference type="Proteomes" id="UP000053780">
    <property type="component" value="Unassembled WGS sequence"/>
</dbReference>
<proteinExistence type="inferred from homology"/>
<dbReference type="HOGENOM" id="CLU_036532_0_2_1"/>
<dbReference type="Gene3D" id="1.10.10.460">
    <property type="entry name" value="Ribonuclease hii. Domain 2"/>
    <property type="match status" value="1"/>
</dbReference>
<evidence type="ECO:0000256" key="2">
    <source>
        <dbReference type="ARBA" id="ARBA00001936"/>
    </source>
</evidence>
<evidence type="ECO:0000259" key="10">
    <source>
        <dbReference type="Pfam" id="PF01351"/>
    </source>
</evidence>
<feature type="domain" description="RNase H type-2" evidence="10">
    <location>
        <begin position="209"/>
        <end position="343"/>
    </location>
</feature>
<dbReference type="GO" id="GO:0005737">
    <property type="term" value="C:cytoplasm"/>
    <property type="evidence" value="ECO:0007669"/>
    <property type="project" value="UniProtKB-SubCell"/>
</dbReference>
<dbReference type="Pfam" id="PF01351">
    <property type="entry name" value="RNase_HII"/>
    <property type="match status" value="1"/>
</dbReference>
<protein>
    <recommendedName>
        <fullName evidence="9">Ribonuclease</fullName>
        <ecNumber evidence="9">3.1.26.4</ecNumber>
    </recommendedName>
</protein>
<dbReference type="GO" id="GO:0003723">
    <property type="term" value="F:RNA binding"/>
    <property type="evidence" value="ECO:0007669"/>
    <property type="project" value="InterPro"/>
</dbReference>
<comment type="similarity">
    <text evidence="4">Belongs to the RNase HII family. Eukaryotic subfamily.</text>
</comment>
<comment type="function">
    <text evidence="9">Endonuclease that specifically degrades the RNA of RNA-DNA hybrids.</text>
</comment>
<comment type="cofactor">
    <cofactor evidence="3">
        <name>Mg(2+)</name>
        <dbReference type="ChEBI" id="CHEBI:18420"/>
    </cofactor>
</comment>
<dbReference type="InterPro" id="IPR036397">
    <property type="entry name" value="RNaseH_sf"/>
</dbReference>
<dbReference type="SUPFAM" id="SSF53098">
    <property type="entry name" value="Ribonuclease H-like"/>
    <property type="match status" value="3"/>
</dbReference>
<keyword evidence="6" id="KW-0479">Metal-binding</keyword>
<evidence type="ECO:0000256" key="7">
    <source>
        <dbReference type="ARBA" id="ARBA00022759"/>
    </source>
</evidence>
<evidence type="ECO:0000256" key="4">
    <source>
        <dbReference type="ARBA" id="ARBA00007058"/>
    </source>
</evidence>
<keyword evidence="7 9" id="KW-0255">Endonuclease</keyword>
<dbReference type="GO" id="GO:0004523">
    <property type="term" value="F:RNA-DNA hybrid ribonuclease activity"/>
    <property type="evidence" value="ECO:0007669"/>
    <property type="project" value="UniProtKB-EC"/>
</dbReference>
<accession>T0L6M9</accession>
<dbReference type="Gene3D" id="3.30.420.10">
    <property type="entry name" value="Ribonuclease H-like superfamily/Ribonuclease H"/>
    <property type="match status" value="1"/>
</dbReference>
<sequence length="487" mass="55438">MSKKVIHDKIFKNITVINFQENNNEFINIENKSNNNKYINNNINIENKSYTKEYINIENKSYNNEAYNNKTQNKQKVIVGIDEAGRGPVLGYLVYCAFILPSTVSSRNKNNNMKINNCNYIIDEINLTNETNVSNKINLINDNKLNIINDNKLNKLNPINLVPNNLVPNKSHHNITNDNNLVPNKSHHNKSHNNSHHNILHLNKIIPHLKDSKTISQSTRTQLFNTLSSSTSFIHTSLHPSYITSKMALYNLNDISWSCIVDLLNIVNKSFDIECVYIDTVGSPDKLRDFLCMKFCFEIVVECKADNLFRVVGGASIVAKVVRDYRMGEIKCDGYVDYSSSGVDSVDINSVNGCVDSKSSKNNVDINCSKDIGNINEYINIDNINNVDNIIDSSNINNNIIDNNIIDNNTIDNIKNKRTHKFNGNNKMGSGYPSDPVTRKWLLDNCNKVFGWGECVRYTWSTVKKMLGENKSRKFCGILSDFYYCPE</sequence>
<dbReference type="EMBL" id="KE647319">
    <property type="protein sequence ID" value="EQB60174.1"/>
    <property type="molecule type" value="Genomic_DNA"/>
</dbReference>
<name>T0L6M9_9MICR</name>
<evidence type="ECO:0000313" key="11">
    <source>
        <dbReference type="EMBL" id="EQB60174.1"/>
    </source>
</evidence>
<comment type="catalytic activity">
    <reaction evidence="1 9">
        <text>Endonucleolytic cleavage to 5'-phosphomonoester.</text>
        <dbReference type="EC" id="3.1.26.4"/>
    </reaction>
</comment>
<evidence type="ECO:0000256" key="6">
    <source>
        <dbReference type="ARBA" id="ARBA00022723"/>
    </source>
</evidence>
<dbReference type="PANTHER" id="PTHR10954:SF7">
    <property type="entry name" value="RIBONUCLEASE H2 SUBUNIT A"/>
    <property type="match status" value="1"/>
</dbReference>
<evidence type="ECO:0000256" key="3">
    <source>
        <dbReference type="ARBA" id="ARBA00001946"/>
    </source>
</evidence>
<dbReference type="GO" id="GO:0006298">
    <property type="term" value="P:mismatch repair"/>
    <property type="evidence" value="ECO:0007669"/>
    <property type="project" value="TreeGrafter"/>
</dbReference>
<gene>
    <name evidence="11" type="ORF">NAPIS_ORF02263</name>
</gene>
<dbReference type="GO" id="GO:0043137">
    <property type="term" value="P:DNA replication, removal of RNA primer"/>
    <property type="evidence" value="ECO:0007669"/>
    <property type="project" value="TreeGrafter"/>
</dbReference>
<comment type="cofactor">
    <cofactor evidence="2">
        <name>Mn(2+)</name>
        <dbReference type="ChEBI" id="CHEBI:29035"/>
    </cofactor>
</comment>
<evidence type="ECO:0000313" key="12">
    <source>
        <dbReference type="Proteomes" id="UP000053780"/>
    </source>
</evidence>
<evidence type="ECO:0000256" key="8">
    <source>
        <dbReference type="ARBA" id="ARBA00022801"/>
    </source>
</evidence>
<dbReference type="GO" id="GO:0046872">
    <property type="term" value="F:metal ion binding"/>
    <property type="evidence" value="ECO:0007669"/>
    <property type="project" value="UniProtKB-KW"/>
</dbReference>
<dbReference type="EC" id="3.1.26.4" evidence="9"/>
<dbReference type="InterPro" id="IPR012337">
    <property type="entry name" value="RNaseH-like_sf"/>
</dbReference>
<dbReference type="InterPro" id="IPR001352">
    <property type="entry name" value="RNase_HII/HIII"/>
</dbReference>
<dbReference type="PANTHER" id="PTHR10954">
    <property type="entry name" value="RIBONUCLEASE H2 SUBUNIT A"/>
    <property type="match status" value="1"/>
</dbReference>
<dbReference type="InterPro" id="IPR023160">
    <property type="entry name" value="RNase_HII_hlx-loop-hlx_cap_dom"/>
</dbReference>
<evidence type="ECO:0000256" key="1">
    <source>
        <dbReference type="ARBA" id="ARBA00000077"/>
    </source>
</evidence>
<keyword evidence="5 9" id="KW-0540">Nuclease</keyword>
<dbReference type="VEuPathDB" id="MicrosporidiaDB:NAPIS_ORF02263"/>
<dbReference type="GO" id="GO:0032299">
    <property type="term" value="C:ribonuclease H2 complex"/>
    <property type="evidence" value="ECO:0007669"/>
    <property type="project" value="TreeGrafter"/>
</dbReference>
<evidence type="ECO:0000256" key="5">
    <source>
        <dbReference type="ARBA" id="ARBA00022722"/>
    </source>
</evidence>
<dbReference type="InterPro" id="IPR024567">
    <property type="entry name" value="RNase_HII/HIII_dom"/>
</dbReference>
<dbReference type="OrthoDB" id="7462577at2759"/>
<dbReference type="AlphaFoldDB" id="T0L6M9"/>
<keyword evidence="12" id="KW-1185">Reference proteome</keyword>